<evidence type="ECO:0000256" key="5">
    <source>
        <dbReference type="ARBA" id="ARBA00022516"/>
    </source>
</evidence>
<dbReference type="AlphaFoldDB" id="A0A7U7EP13"/>
<feature type="domain" description="O-acyltransferase WSD1 C-terminal" evidence="13">
    <location>
        <begin position="316"/>
        <end position="459"/>
    </location>
</feature>
<dbReference type="Pfam" id="PF06974">
    <property type="entry name" value="WS_DGAT_C"/>
    <property type="match status" value="1"/>
</dbReference>
<evidence type="ECO:0000313" key="15">
    <source>
        <dbReference type="Proteomes" id="UP000583387"/>
    </source>
</evidence>
<keyword evidence="8" id="KW-0443">Lipid metabolism</keyword>
<evidence type="ECO:0000256" key="1">
    <source>
        <dbReference type="ARBA" id="ARBA00004771"/>
    </source>
</evidence>
<dbReference type="UniPathway" id="UPA00282"/>
<dbReference type="PANTHER" id="PTHR31650:SF1">
    <property type="entry name" value="WAX ESTER SYNTHASE_DIACYLGLYCEROL ACYLTRANSFERASE 4-RELATED"/>
    <property type="match status" value="1"/>
</dbReference>
<feature type="compositionally biased region" description="Low complexity" evidence="11">
    <location>
        <begin position="502"/>
        <end position="521"/>
    </location>
</feature>
<evidence type="ECO:0000256" key="6">
    <source>
        <dbReference type="ARBA" id="ARBA00022679"/>
    </source>
</evidence>
<comment type="similarity">
    <text evidence="3">Belongs to the long-chain O-acyltransferase family.</text>
</comment>
<dbReference type="GO" id="GO:0006071">
    <property type="term" value="P:glycerol metabolic process"/>
    <property type="evidence" value="ECO:0007669"/>
    <property type="project" value="UniProtKB-KW"/>
</dbReference>
<evidence type="ECO:0000256" key="4">
    <source>
        <dbReference type="ARBA" id="ARBA00013244"/>
    </source>
</evidence>
<comment type="pathway">
    <text evidence="1">Glycerolipid metabolism; triacylglycerol biosynthesis.</text>
</comment>
<dbReference type="NCBIfam" id="TIGR02946">
    <property type="entry name" value="acyl_WS_DGAT"/>
    <property type="match status" value="1"/>
</dbReference>
<sequence>MNHLNGMDAMFLHCESAEMPLHVGSFHVLELPEGYAGDFYEDVKAFIGERMHLASVFTRKLANMPFDLSDPVWVEDEDIDLEHHIRHVTLPKPGSNRQLEQTVARLHSSLLDRSRPLWELYVIDGLRNEREVAFFVKLHHAGMDGQAGIEMGRAIFDGVPSGRKVKPPRPKLRRNQYQLGVAELAGAAVLNTGRQYIKLAKMVPDMLRAARHLLPAKGEDGKRNWFLLKPSGLVAPRTPLNVSITNQRSFAGRTVPMADIKRIAKALEVSFNDVVMATVSGALRRYLKDSEELPGRSMSAAVPVSLRELGDDTANNQVSMLVMDLVTSEADPLKRLRRISSAATQRKASLNNFKSIIPNDFPIFAAPWLISGLASMYGRSRMADWLPPPSNLVISNVAGIPAQIYFAGAKVVSYYPVSIPCHGMALNVTVASYNGRLDYGLIACRRALPDLNELGDHLLAEHRLLLELANAQAEAPSEPAKAKAKAAPRPKASPLVKATPLPKASRPAKAAPKAKAKPAPATTGKASLEQEPASGTKQAL</sequence>
<evidence type="ECO:0000256" key="10">
    <source>
        <dbReference type="ARBA" id="ARBA00048109"/>
    </source>
</evidence>
<dbReference type="InterPro" id="IPR004255">
    <property type="entry name" value="O-acyltransferase_WSD1_N"/>
</dbReference>
<keyword evidence="5" id="KW-0444">Lipid biosynthesis</keyword>
<evidence type="ECO:0000256" key="9">
    <source>
        <dbReference type="ARBA" id="ARBA00023315"/>
    </source>
</evidence>
<keyword evidence="9 14" id="KW-0012">Acyltransferase</keyword>
<dbReference type="GO" id="GO:0001666">
    <property type="term" value="P:response to hypoxia"/>
    <property type="evidence" value="ECO:0007669"/>
    <property type="project" value="TreeGrafter"/>
</dbReference>
<evidence type="ECO:0000256" key="8">
    <source>
        <dbReference type="ARBA" id="ARBA00023098"/>
    </source>
</evidence>
<dbReference type="InterPro" id="IPR014292">
    <property type="entry name" value="Acyl_transf_WS/DGAT"/>
</dbReference>
<evidence type="ECO:0000259" key="13">
    <source>
        <dbReference type="Pfam" id="PF06974"/>
    </source>
</evidence>
<dbReference type="GO" id="GO:0071731">
    <property type="term" value="P:response to nitric oxide"/>
    <property type="evidence" value="ECO:0007669"/>
    <property type="project" value="TreeGrafter"/>
</dbReference>
<evidence type="ECO:0000256" key="7">
    <source>
        <dbReference type="ARBA" id="ARBA00022798"/>
    </source>
</evidence>
<organism evidence="14 15">
    <name type="scientific">Zestomonas carbonaria</name>
    <dbReference type="NCBI Taxonomy" id="2762745"/>
    <lineage>
        <taxon>Bacteria</taxon>
        <taxon>Pseudomonadati</taxon>
        <taxon>Pseudomonadota</taxon>
        <taxon>Gammaproteobacteria</taxon>
        <taxon>Pseudomonadales</taxon>
        <taxon>Pseudomonadaceae</taxon>
        <taxon>Zestomonas</taxon>
    </lineage>
</organism>
<protein>
    <recommendedName>
        <fullName evidence="4">diacylglycerol O-acyltransferase</fullName>
        <ecNumber evidence="4">2.3.1.20</ecNumber>
    </recommendedName>
</protein>
<evidence type="ECO:0000256" key="2">
    <source>
        <dbReference type="ARBA" id="ARBA00005189"/>
    </source>
</evidence>
<evidence type="ECO:0000256" key="3">
    <source>
        <dbReference type="ARBA" id="ARBA00009587"/>
    </source>
</evidence>
<proteinExistence type="inferred from homology"/>
<comment type="pathway">
    <text evidence="2">Lipid metabolism.</text>
</comment>
<evidence type="ECO:0000313" key="14">
    <source>
        <dbReference type="EMBL" id="CAD5108436.1"/>
    </source>
</evidence>
<evidence type="ECO:0000259" key="12">
    <source>
        <dbReference type="Pfam" id="PF03007"/>
    </source>
</evidence>
<evidence type="ECO:0000256" key="11">
    <source>
        <dbReference type="SAM" id="MobiDB-lite"/>
    </source>
</evidence>
<dbReference type="PANTHER" id="PTHR31650">
    <property type="entry name" value="O-ACYLTRANSFERASE (WSD1-LIKE) FAMILY PROTEIN"/>
    <property type="match status" value="1"/>
</dbReference>
<keyword evidence="6 14" id="KW-0808">Transferase</keyword>
<gene>
    <name evidence="14" type="ORF">PSEWESI4_02721</name>
</gene>
<reference evidence="14 15" key="1">
    <citation type="submission" date="2020-08" db="EMBL/GenBank/DDBJ databases">
        <authorList>
            <person name="Criscuolo A."/>
        </authorList>
    </citation>
    <scope>NUCLEOTIDE SEQUENCE [LARGE SCALE GENOMIC DNA]</scope>
    <source>
        <strain evidence="14">CIP111764</strain>
    </source>
</reference>
<name>A0A7U7EP13_9GAMM</name>
<comment type="caution">
    <text evidence="14">The sequence shown here is derived from an EMBL/GenBank/DDBJ whole genome shotgun (WGS) entry which is preliminary data.</text>
</comment>
<dbReference type="GO" id="GO:0019432">
    <property type="term" value="P:triglyceride biosynthetic process"/>
    <property type="evidence" value="ECO:0007669"/>
    <property type="project" value="UniProtKB-UniPathway"/>
</dbReference>
<dbReference type="GO" id="GO:0005886">
    <property type="term" value="C:plasma membrane"/>
    <property type="evidence" value="ECO:0007669"/>
    <property type="project" value="TreeGrafter"/>
</dbReference>
<dbReference type="InterPro" id="IPR009721">
    <property type="entry name" value="O-acyltransferase_WSD1_C"/>
</dbReference>
<comment type="catalytic activity">
    <reaction evidence="10">
        <text>an acyl-CoA + a 1,2-diacyl-sn-glycerol = a triacyl-sn-glycerol + CoA</text>
        <dbReference type="Rhea" id="RHEA:10868"/>
        <dbReference type="ChEBI" id="CHEBI:17815"/>
        <dbReference type="ChEBI" id="CHEBI:57287"/>
        <dbReference type="ChEBI" id="CHEBI:58342"/>
        <dbReference type="ChEBI" id="CHEBI:64615"/>
        <dbReference type="EC" id="2.3.1.20"/>
    </reaction>
</comment>
<accession>A0A7U7EP13</accession>
<feature type="region of interest" description="Disordered" evidence="11">
    <location>
        <begin position="476"/>
        <end position="540"/>
    </location>
</feature>
<keyword evidence="7" id="KW-0319">Glycerol metabolism</keyword>
<dbReference type="GO" id="GO:0051701">
    <property type="term" value="P:biological process involved in interaction with host"/>
    <property type="evidence" value="ECO:0007669"/>
    <property type="project" value="TreeGrafter"/>
</dbReference>
<dbReference type="InterPro" id="IPR045034">
    <property type="entry name" value="O-acyltransferase_WSD1-like"/>
</dbReference>
<dbReference type="Proteomes" id="UP000583387">
    <property type="component" value="Unassembled WGS sequence"/>
</dbReference>
<dbReference type="EMBL" id="CAJFCI010000054">
    <property type="protein sequence ID" value="CAD5108436.1"/>
    <property type="molecule type" value="Genomic_DNA"/>
</dbReference>
<dbReference type="Pfam" id="PF03007">
    <property type="entry name" value="WS_DGAT_cat"/>
    <property type="match status" value="1"/>
</dbReference>
<feature type="domain" description="O-acyltransferase WSD1-like N-terminal" evidence="12">
    <location>
        <begin position="4"/>
        <end position="275"/>
    </location>
</feature>
<dbReference type="EC" id="2.3.1.20" evidence="4"/>
<dbReference type="GO" id="GO:0004144">
    <property type="term" value="F:diacylglycerol O-acyltransferase activity"/>
    <property type="evidence" value="ECO:0007669"/>
    <property type="project" value="UniProtKB-EC"/>
</dbReference>
<dbReference type="RefSeq" id="WP_187671750.1">
    <property type="nucleotide sequence ID" value="NZ_CAJFCI010000054.1"/>
</dbReference>
<keyword evidence="15" id="KW-1185">Reference proteome</keyword>